<feature type="domain" description="Fido" evidence="5">
    <location>
        <begin position="174"/>
        <end position="326"/>
    </location>
</feature>
<protein>
    <recommendedName>
        <fullName evidence="5">Fido domain-containing protein</fullName>
    </recommendedName>
</protein>
<evidence type="ECO:0000313" key="6">
    <source>
        <dbReference type="EMBL" id="GAQ89511.1"/>
    </source>
</evidence>
<name>A0A1Y1IK46_KLENI</name>
<keyword evidence="7" id="KW-1185">Reference proteome</keyword>
<evidence type="ECO:0000256" key="4">
    <source>
        <dbReference type="SAM" id="MobiDB-lite"/>
    </source>
</evidence>
<dbReference type="InterPro" id="IPR040198">
    <property type="entry name" value="Fido_containing"/>
</dbReference>
<feature type="binding site" evidence="2">
    <location>
        <begin position="262"/>
        <end position="269"/>
    </location>
    <ligand>
        <name>ATP</name>
        <dbReference type="ChEBI" id="CHEBI:30616"/>
    </ligand>
</feature>
<dbReference type="PROSITE" id="PS51459">
    <property type="entry name" value="FIDO"/>
    <property type="match status" value="1"/>
</dbReference>
<feature type="active site" evidence="1">
    <location>
        <position position="258"/>
    </location>
</feature>
<dbReference type="PANTHER" id="PTHR13504">
    <property type="entry name" value="FIDO DOMAIN-CONTAINING PROTEIN DDB_G0283145"/>
    <property type="match status" value="1"/>
</dbReference>
<evidence type="ECO:0000313" key="7">
    <source>
        <dbReference type="Proteomes" id="UP000054558"/>
    </source>
</evidence>
<reference evidence="6 7" key="1">
    <citation type="journal article" date="2014" name="Nat. Commun.">
        <title>Klebsormidium flaccidum genome reveals primary factors for plant terrestrial adaptation.</title>
        <authorList>
            <person name="Hori K."/>
            <person name="Maruyama F."/>
            <person name="Fujisawa T."/>
            <person name="Togashi T."/>
            <person name="Yamamoto N."/>
            <person name="Seo M."/>
            <person name="Sato S."/>
            <person name="Yamada T."/>
            <person name="Mori H."/>
            <person name="Tajima N."/>
            <person name="Moriyama T."/>
            <person name="Ikeuchi M."/>
            <person name="Watanabe M."/>
            <person name="Wada H."/>
            <person name="Kobayashi K."/>
            <person name="Saito M."/>
            <person name="Masuda T."/>
            <person name="Sasaki-Sekimoto Y."/>
            <person name="Mashiguchi K."/>
            <person name="Awai K."/>
            <person name="Shimojima M."/>
            <person name="Masuda S."/>
            <person name="Iwai M."/>
            <person name="Nobusawa T."/>
            <person name="Narise T."/>
            <person name="Kondo S."/>
            <person name="Saito H."/>
            <person name="Sato R."/>
            <person name="Murakawa M."/>
            <person name="Ihara Y."/>
            <person name="Oshima-Yamada Y."/>
            <person name="Ohtaka K."/>
            <person name="Satoh M."/>
            <person name="Sonobe K."/>
            <person name="Ishii M."/>
            <person name="Ohtani R."/>
            <person name="Kanamori-Sato M."/>
            <person name="Honoki R."/>
            <person name="Miyazaki D."/>
            <person name="Mochizuki H."/>
            <person name="Umetsu J."/>
            <person name="Higashi K."/>
            <person name="Shibata D."/>
            <person name="Kamiya Y."/>
            <person name="Sato N."/>
            <person name="Nakamura Y."/>
            <person name="Tabata S."/>
            <person name="Ida S."/>
            <person name="Kurokawa K."/>
            <person name="Ohta H."/>
        </authorList>
    </citation>
    <scope>NUCLEOTIDE SEQUENCE [LARGE SCALE GENOMIC DNA]</scope>
    <source>
        <strain evidence="6 7">NIES-2285</strain>
    </source>
</reference>
<evidence type="ECO:0000259" key="5">
    <source>
        <dbReference type="PROSITE" id="PS51459"/>
    </source>
</evidence>
<feature type="site" description="Important for autoinhibition of adenylyltransferase activity" evidence="3">
    <location>
        <position position="115"/>
    </location>
</feature>
<evidence type="ECO:0000256" key="1">
    <source>
        <dbReference type="PIRSR" id="PIRSR640198-1"/>
    </source>
</evidence>
<dbReference type="GO" id="GO:0005524">
    <property type="term" value="F:ATP binding"/>
    <property type="evidence" value="ECO:0007669"/>
    <property type="project" value="UniProtKB-KW"/>
</dbReference>
<dbReference type="Proteomes" id="UP000054558">
    <property type="component" value="Unassembled WGS sequence"/>
</dbReference>
<dbReference type="InterPro" id="IPR003812">
    <property type="entry name" value="Fido"/>
</dbReference>
<dbReference type="OrthoDB" id="536158at2759"/>
<evidence type="ECO:0000256" key="3">
    <source>
        <dbReference type="PIRSR" id="PIRSR640198-3"/>
    </source>
</evidence>
<dbReference type="InterPro" id="IPR036597">
    <property type="entry name" value="Fido-like_dom_sf"/>
</dbReference>
<dbReference type="PANTHER" id="PTHR13504:SF38">
    <property type="entry name" value="FIDO DOMAIN-CONTAINING PROTEIN"/>
    <property type="match status" value="1"/>
</dbReference>
<dbReference type="AlphaFoldDB" id="A0A1Y1IK46"/>
<dbReference type="Pfam" id="PF02661">
    <property type="entry name" value="Fic"/>
    <property type="match status" value="1"/>
</dbReference>
<dbReference type="SUPFAM" id="SSF140931">
    <property type="entry name" value="Fic-like"/>
    <property type="match status" value="1"/>
</dbReference>
<accession>A0A1Y1IK46</accession>
<dbReference type="OMA" id="MAINHAF"/>
<keyword evidence="2" id="KW-0067">ATP-binding</keyword>
<organism evidence="6 7">
    <name type="scientific">Klebsormidium nitens</name>
    <name type="common">Green alga</name>
    <name type="synonym">Ulothrix nitens</name>
    <dbReference type="NCBI Taxonomy" id="105231"/>
    <lineage>
        <taxon>Eukaryota</taxon>
        <taxon>Viridiplantae</taxon>
        <taxon>Streptophyta</taxon>
        <taxon>Klebsormidiophyceae</taxon>
        <taxon>Klebsormidiales</taxon>
        <taxon>Klebsormidiaceae</taxon>
        <taxon>Klebsormidium</taxon>
    </lineage>
</organism>
<proteinExistence type="predicted"/>
<feature type="region of interest" description="Disordered" evidence="4">
    <location>
        <begin position="1"/>
        <end position="22"/>
    </location>
</feature>
<dbReference type="EMBL" id="DF237480">
    <property type="protein sequence ID" value="GAQ89511.1"/>
    <property type="molecule type" value="Genomic_DNA"/>
</dbReference>
<gene>
    <name evidence="6" type="ORF">KFL_005310030</name>
</gene>
<keyword evidence="2" id="KW-0547">Nucleotide-binding</keyword>
<sequence>MVHAEEVNAPAMERADMRQNPESTVEDAAAIEKLDGDHLFKNMLDVAPQTQVEYVSSNYARLPWELEDPDIVFERTALYIASLKDILDGSTAARMGAEHSVWAATCSIYFSNLIEGAGLSLSDTHKLCVKILKGEPVGLEENRSNSRQSRTEVLQHAEAFRYLYTEMVTEGKPLDFLILQETHRILMTDMVREDGKKVGAGIFRTEPCNAGQHQFPFPAAIVGSLRWLLHQYNWREHEQDSDPFELAAWLSYEFVAIHPFDDGNGRMSRLLMNMVLLSRGLAFPVALGFSSGHRQAKQQYLQCIRNAQARQGNTNRLATIILYAYQSVVGSFFENVRLVAPDELPDRLSSISKLTAQPR</sequence>
<evidence type="ECO:0000256" key="2">
    <source>
        <dbReference type="PIRSR" id="PIRSR640198-2"/>
    </source>
</evidence>
<dbReference type="Gene3D" id="1.10.3290.10">
    <property type="entry name" value="Fido-like domain"/>
    <property type="match status" value="1"/>
</dbReference>